<dbReference type="EMBL" id="BJCI01000037">
    <property type="protein sequence ID" value="GCL50780.1"/>
    <property type="molecule type" value="Genomic_DNA"/>
</dbReference>
<feature type="signal peptide" evidence="1">
    <location>
        <begin position="1"/>
        <end position="36"/>
    </location>
</feature>
<dbReference type="Proteomes" id="UP000435041">
    <property type="component" value="Unassembled WGS sequence"/>
</dbReference>
<feature type="domain" description="Ice-binding protein C-terminal" evidence="2">
    <location>
        <begin position="217"/>
        <end position="236"/>
    </location>
</feature>
<proteinExistence type="predicted"/>
<dbReference type="Pfam" id="PF07589">
    <property type="entry name" value="PEP-CTERM"/>
    <property type="match status" value="1"/>
</dbReference>
<dbReference type="RefSeq" id="WP_254062925.1">
    <property type="nucleotide sequence ID" value="NZ_BJCI01000037.1"/>
</dbReference>
<keyword evidence="1" id="KW-0732">Signal</keyword>
<dbReference type="InterPro" id="IPR013424">
    <property type="entry name" value="Ice-binding_C"/>
</dbReference>
<evidence type="ECO:0000256" key="1">
    <source>
        <dbReference type="SAM" id="SignalP"/>
    </source>
</evidence>
<evidence type="ECO:0000313" key="3">
    <source>
        <dbReference type="EMBL" id="GCL50780.1"/>
    </source>
</evidence>
<organism evidence="3 4">
    <name type="scientific">Microcystis aeruginosa NIES-3804</name>
    <dbReference type="NCBI Taxonomy" id="2517783"/>
    <lineage>
        <taxon>Bacteria</taxon>
        <taxon>Bacillati</taxon>
        <taxon>Cyanobacteriota</taxon>
        <taxon>Cyanophyceae</taxon>
        <taxon>Oscillatoriophycideae</taxon>
        <taxon>Chroococcales</taxon>
        <taxon>Microcystaceae</taxon>
        <taxon>Microcystis</taxon>
    </lineage>
</organism>
<evidence type="ECO:0000313" key="4">
    <source>
        <dbReference type="Proteomes" id="UP000435041"/>
    </source>
</evidence>
<evidence type="ECO:0000259" key="2">
    <source>
        <dbReference type="Pfam" id="PF07589"/>
    </source>
</evidence>
<protein>
    <recommendedName>
        <fullName evidence="2">Ice-binding protein C-terminal domain-containing protein</fullName>
    </recommendedName>
</protein>
<dbReference type="AlphaFoldDB" id="A0A6H9GT70"/>
<gene>
    <name evidence="3" type="ORF">NIES3804_23510</name>
</gene>
<accession>A0A6H9GT70</accession>
<comment type="caution">
    <text evidence="3">The sequence shown here is derived from an EMBL/GenBank/DDBJ whole genome shotgun (WGS) entry which is preliminary data.</text>
</comment>
<sequence>MKTSTVLKKFSTVVTGSAAFLALSTFSAIVAPASQAVTITNGFTYSVASSGDQTVGTHYHSNTGGAFGNPAGKAEVGDFFSEEVRGLSEYNMAGLGTATSAFVTFDVFKAGGLFSGQNDFPFTGNINIVAYQGNNLEDISDYQAPSIGTVGTFNTAGLSVGNTLSFDITSIFNNAIANGWSSLGMRLQIASGTDPQGGAWTFDTFRLTTDNQSNNQTVPEPTSVLGLLAIGALGAGSILKRKLK</sequence>
<dbReference type="NCBIfam" id="TIGR02595">
    <property type="entry name" value="PEP_CTERM"/>
    <property type="match status" value="1"/>
</dbReference>
<reference evidence="3 4" key="1">
    <citation type="submission" date="2019-02" db="EMBL/GenBank/DDBJ databases">
        <title>Draft genome sequence of Arthrospira platensis NIES-3804.</title>
        <authorList>
            <person name="Yamaguchi H."/>
            <person name="Suzuki S."/>
            <person name="Kawachi M."/>
        </authorList>
    </citation>
    <scope>NUCLEOTIDE SEQUENCE [LARGE SCALE GENOMIC DNA]</scope>
    <source>
        <strain evidence="3 4">NIES-3804</strain>
    </source>
</reference>
<feature type="chain" id="PRO_5026354756" description="Ice-binding protein C-terminal domain-containing protein" evidence="1">
    <location>
        <begin position="37"/>
        <end position="244"/>
    </location>
</feature>
<name>A0A6H9GT70_MICAE</name>